<evidence type="ECO:0000313" key="9">
    <source>
        <dbReference type="Proteomes" id="UP000199663"/>
    </source>
</evidence>
<dbReference type="CDD" id="cd07989">
    <property type="entry name" value="LPLAT_AGPAT-like"/>
    <property type="match status" value="1"/>
</dbReference>
<evidence type="ECO:0000256" key="6">
    <source>
        <dbReference type="SAM" id="Phobius"/>
    </source>
</evidence>
<keyword evidence="3" id="KW-0808">Transferase</keyword>
<dbReference type="SMART" id="SM00563">
    <property type="entry name" value="PlsC"/>
    <property type="match status" value="1"/>
</dbReference>
<dbReference type="PANTHER" id="PTHR10434:SF64">
    <property type="entry name" value="1-ACYL-SN-GLYCEROL-3-PHOSPHATE ACYLTRANSFERASE-RELATED"/>
    <property type="match status" value="1"/>
</dbReference>
<keyword evidence="4" id="KW-0443">Lipid metabolism</keyword>
<sequence>MILIRRIYTLYVFLVFCIGFLLVFPLLLIFIWVPGLKKFGRKINRIWAKTFFVLIFMRVELEGKKNIEKDKNYVFVANHFSYLDIAMMGLVPGDVVFIGKSSIRKIPLFGYYFRKLHIAVNRTSPRSRGEVLVRAKKSIDQGSSLVIFPEGGITTTNPPQMNRFKDGAFSLAIDKQIPIIPVTLSFNHLILPDDGRFLFNLRTAKMVFHKPILTEGKTSKDVASLRETCFEIIQQQLWEDNTVLSPDNQSLNTL</sequence>
<dbReference type="Pfam" id="PF01553">
    <property type="entry name" value="Acyltransferase"/>
    <property type="match status" value="1"/>
</dbReference>
<reference evidence="8 9" key="1">
    <citation type="submission" date="2016-10" db="EMBL/GenBank/DDBJ databases">
        <authorList>
            <person name="Varghese N."/>
            <person name="Submissions S."/>
        </authorList>
    </citation>
    <scope>NUCLEOTIDE SEQUENCE [LARGE SCALE GENOMIC DNA]</scope>
    <source>
        <strain evidence="8 9">DSM 17997</strain>
    </source>
</reference>
<comment type="pathway">
    <text evidence="1">Lipid metabolism.</text>
</comment>
<organism evidence="8 9">
    <name type="scientific">Rhodonellum ikkaensis</name>
    <dbReference type="NCBI Taxonomy" id="336829"/>
    <lineage>
        <taxon>Bacteria</taxon>
        <taxon>Pseudomonadati</taxon>
        <taxon>Bacteroidota</taxon>
        <taxon>Cytophagia</taxon>
        <taxon>Cytophagales</taxon>
        <taxon>Cytophagaceae</taxon>
        <taxon>Rhodonellum</taxon>
    </lineage>
</organism>
<dbReference type="GO" id="GO:0016746">
    <property type="term" value="F:acyltransferase activity"/>
    <property type="evidence" value="ECO:0007669"/>
    <property type="project" value="UniProtKB-KW"/>
</dbReference>
<evidence type="ECO:0000256" key="4">
    <source>
        <dbReference type="ARBA" id="ARBA00023098"/>
    </source>
</evidence>
<keyword evidence="6" id="KW-1133">Transmembrane helix</keyword>
<evidence type="ECO:0000313" key="8">
    <source>
        <dbReference type="EMBL" id="SDY88319.1"/>
    </source>
</evidence>
<proteinExistence type="predicted"/>
<comment type="caution">
    <text evidence="8">The sequence shown here is derived from an EMBL/GenBank/DDBJ whole genome shotgun (WGS) entry which is preliminary data.</text>
</comment>
<dbReference type="EMBL" id="FNQC01000003">
    <property type="protein sequence ID" value="SDY88319.1"/>
    <property type="molecule type" value="Genomic_DNA"/>
</dbReference>
<evidence type="ECO:0000256" key="1">
    <source>
        <dbReference type="ARBA" id="ARBA00005189"/>
    </source>
</evidence>
<keyword evidence="5 8" id="KW-0012">Acyltransferase</keyword>
<evidence type="ECO:0000259" key="7">
    <source>
        <dbReference type="SMART" id="SM00563"/>
    </source>
</evidence>
<accession>A0A1H3NJC8</accession>
<keyword evidence="6" id="KW-0812">Transmembrane</keyword>
<keyword evidence="9" id="KW-1185">Reference proteome</keyword>
<evidence type="ECO:0000256" key="5">
    <source>
        <dbReference type="ARBA" id="ARBA00023315"/>
    </source>
</evidence>
<dbReference type="Proteomes" id="UP000199663">
    <property type="component" value="Unassembled WGS sequence"/>
</dbReference>
<evidence type="ECO:0000256" key="2">
    <source>
        <dbReference type="ARBA" id="ARBA00022516"/>
    </source>
</evidence>
<dbReference type="InterPro" id="IPR002123">
    <property type="entry name" value="Plipid/glycerol_acylTrfase"/>
</dbReference>
<keyword evidence="2" id="KW-0444">Lipid biosynthesis</keyword>
<keyword evidence="6" id="KW-0472">Membrane</keyword>
<feature type="domain" description="Phospholipid/glycerol acyltransferase" evidence="7">
    <location>
        <begin position="73"/>
        <end position="187"/>
    </location>
</feature>
<feature type="transmembrane region" description="Helical" evidence="6">
    <location>
        <begin position="7"/>
        <end position="33"/>
    </location>
</feature>
<dbReference type="PANTHER" id="PTHR10434">
    <property type="entry name" value="1-ACYL-SN-GLYCEROL-3-PHOSPHATE ACYLTRANSFERASE"/>
    <property type="match status" value="1"/>
</dbReference>
<dbReference type="SUPFAM" id="SSF69593">
    <property type="entry name" value="Glycerol-3-phosphate (1)-acyltransferase"/>
    <property type="match status" value="1"/>
</dbReference>
<evidence type="ECO:0000256" key="3">
    <source>
        <dbReference type="ARBA" id="ARBA00022679"/>
    </source>
</evidence>
<name>A0A1H3NJC8_9BACT</name>
<protein>
    <submittedName>
        <fullName evidence="8">1-acyl-sn-glycerol-3-phosphate acyltransferase</fullName>
    </submittedName>
</protein>
<gene>
    <name evidence="8" type="ORF">SAMN05444412_103260</name>
</gene>